<dbReference type="Pfam" id="PF01725">
    <property type="entry name" value="Ham1p_like"/>
    <property type="match status" value="1"/>
</dbReference>
<sequence>MPNANGKHPFAILPPLTQLRRVMATKGLQKLVFVTGNKNKLAEVQTILEGAVDLVPHKLDLPELQGTTQEVAIAKCKHAAEIVWFPALFWDGVGFD</sequence>
<dbReference type="InterPro" id="IPR029001">
    <property type="entry name" value="ITPase-like_fam"/>
</dbReference>
<accession>A0A433DAC8</accession>
<dbReference type="AlphaFoldDB" id="A0A433DAC8"/>
<evidence type="ECO:0000313" key="4">
    <source>
        <dbReference type="Proteomes" id="UP000268093"/>
    </source>
</evidence>
<dbReference type="GO" id="GO:0047429">
    <property type="term" value="F:nucleoside triphosphate diphosphatase activity"/>
    <property type="evidence" value="ECO:0007669"/>
    <property type="project" value="InterPro"/>
</dbReference>
<evidence type="ECO:0000256" key="1">
    <source>
        <dbReference type="ARBA" id="ARBA00008023"/>
    </source>
</evidence>
<dbReference type="SUPFAM" id="SSF52972">
    <property type="entry name" value="ITPase-like"/>
    <property type="match status" value="1"/>
</dbReference>
<dbReference type="InterPro" id="IPR002637">
    <property type="entry name" value="RdgB/HAM1"/>
</dbReference>
<dbReference type="OrthoDB" id="6288734at2759"/>
<dbReference type="GO" id="GO:0009143">
    <property type="term" value="P:nucleoside triphosphate catabolic process"/>
    <property type="evidence" value="ECO:0007669"/>
    <property type="project" value="InterPro"/>
</dbReference>
<comment type="caution">
    <text evidence="3">The sequence shown here is derived from an EMBL/GenBank/DDBJ whole genome shotgun (WGS) entry which is preliminary data.</text>
</comment>
<dbReference type="PANTHER" id="PTHR11067">
    <property type="entry name" value="INOSINE TRIPHOSPHATE PYROPHOSPHATASE/HAM1 PROTEIN"/>
    <property type="match status" value="1"/>
</dbReference>
<name>A0A433DAC8_9FUNG</name>
<keyword evidence="4" id="KW-1185">Reference proteome</keyword>
<dbReference type="EMBL" id="RBNI01004059">
    <property type="protein sequence ID" value="RUP47830.1"/>
    <property type="molecule type" value="Genomic_DNA"/>
</dbReference>
<comment type="similarity">
    <text evidence="1">Belongs to the HAM1 NTPase family.</text>
</comment>
<evidence type="ECO:0000313" key="3">
    <source>
        <dbReference type="EMBL" id="RUP47830.1"/>
    </source>
</evidence>
<dbReference type="GO" id="GO:0005737">
    <property type="term" value="C:cytoplasm"/>
    <property type="evidence" value="ECO:0007669"/>
    <property type="project" value="TreeGrafter"/>
</dbReference>
<dbReference type="Proteomes" id="UP000268093">
    <property type="component" value="Unassembled WGS sequence"/>
</dbReference>
<reference evidence="3 4" key="1">
    <citation type="journal article" date="2018" name="New Phytol.">
        <title>Phylogenomics of Endogonaceae and evolution of mycorrhizas within Mucoromycota.</title>
        <authorList>
            <person name="Chang Y."/>
            <person name="Desiro A."/>
            <person name="Na H."/>
            <person name="Sandor L."/>
            <person name="Lipzen A."/>
            <person name="Clum A."/>
            <person name="Barry K."/>
            <person name="Grigoriev I.V."/>
            <person name="Martin F.M."/>
            <person name="Stajich J.E."/>
            <person name="Smith M.E."/>
            <person name="Bonito G."/>
            <person name="Spatafora J.W."/>
        </authorList>
    </citation>
    <scope>NUCLEOTIDE SEQUENCE [LARGE SCALE GENOMIC DNA]</scope>
    <source>
        <strain evidence="3 4">GMNB39</strain>
    </source>
</reference>
<evidence type="ECO:0000256" key="2">
    <source>
        <dbReference type="ARBA" id="ARBA00022801"/>
    </source>
</evidence>
<protein>
    <submittedName>
        <fullName evidence="3">Uncharacterized protein</fullName>
    </submittedName>
</protein>
<dbReference type="PANTHER" id="PTHR11067:SF9">
    <property type="entry name" value="INOSINE TRIPHOSPHATE PYROPHOSPHATASE"/>
    <property type="match status" value="1"/>
</dbReference>
<organism evidence="3 4">
    <name type="scientific">Jimgerdemannia flammicorona</name>
    <dbReference type="NCBI Taxonomy" id="994334"/>
    <lineage>
        <taxon>Eukaryota</taxon>
        <taxon>Fungi</taxon>
        <taxon>Fungi incertae sedis</taxon>
        <taxon>Mucoromycota</taxon>
        <taxon>Mucoromycotina</taxon>
        <taxon>Endogonomycetes</taxon>
        <taxon>Endogonales</taxon>
        <taxon>Endogonaceae</taxon>
        <taxon>Jimgerdemannia</taxon>
    </lineage>
</organism>
<dbReference type="Gene3D" id="3.90.950.10">
    <property type="match status" value="1"/>
</dbReference>
<proteinExistence type="inferred from homology"/>
<gene>
    <name evidence="3" type="ORF">BC936DRAFT_145283</name>
</gene>
<keyword evidence="2" id="KW-0378">Hydrolase</keyword>